<gene>
    <name evidence="4" type="ORF">OIU74_027015</name>
</gene>
<evidence type="ECO:0000256" key="2">
    <source>
        <dbReference type="ARBA" id="ARBA00022490"/>
    </source>
</evidence>
<dbReference type="EMBL" id="JAPFFM010000007">
    <property type="protein sequence ID" value="KAJ6757849.1"/>
    <property type="molecule type" value="Genomic_DNA"/>
</dbReference>
<dbReference type="GO" id="GO:0005829">
    <property type="term" value="C:cytosol"/>
    <property type="evidence" value="ECO:0007669"/>
    <property type="project" value="TreeGrafter"/>
</dbReference>
<reference evidence="4" key="1">
    <citation type="submission" date="2022-11" db="EMBL/GenBank/DDBJ databases">
        <authorList>
            <person name="Hyden B.L."/>
            <person name="Feng K."/>
            <person name="Yates T."/>
            <person name="Jawdy S."/>
            <person name="Smart L.B."/>
            <person name="Muchero W."/>
        </authorList>
    </citation>
    <scope>NUCLEOTIDE SEQUENCE</scope>
    <source>
        <tissue evidence="4">Shoot tip</tissue>
    </source>
</reference>
<protein>
    <submittedName>
        <fullName evidence="4">Uncharacterized protein</fullName>
    </submittedName>
</protein>
<accession>A0A9Q0VZH6</accession>
<dbReference type="InterPro" id="IPR016024">
    <property type="entry name" value="ARM-type_fold"/>
</dbReference>
<dbReference type="GO" id="GO:0005635">
    <property type="term" value="C:nuclear envelope"/>
    <property type="evidence" value="ECO:0007669"/>
    <property type="project" value="TreeGrafter"/>
</dbReference>
<keyword evidence="2" id="KW-0963">Cytoplasm</keyword>
<feature type="non-terminal residue" evidence="4">
    <location>
        <position position="1"/>
    </location>
</feature>
<dbReference type="SUPFAM" id="SSF48371">
    <property type="entry name" value="ARM repeat"/>
    <property type="match status" value="1"/>
</dbReference>
<dbReference type="PANTHER" id="PTHR10997">
    <property type="entry name" value="IMPORTIN-7, 8, 11"/>
    <property type="match status" value="1"/>
</dbReference>
<evidence type="ECO:0000256" key="3">
    <source>
        <dbReference type="ARBA" id="ARBA00022927"/>
    </source>
</evidence>
<keyword evidence="3" id="KW-0813">Transport</keyword>
<dbReference type="PANTHER" id="PTHR10997:SF18">
    <property type="entry name" value="D-IMPORTIN 7_RANBP7"/>
    <property type="match status" value="1"/>
</dbReference>
<organism evidence="4 5">
    <name type="scientific">Salix koriyanagi</name>
    <dbReference type="NCBI Taxonomy" id="2511006"/>
    <lineage>
        <taxon>Eukaryota</taxon>
        <taxon>Viridiplantae</taxon>
        <taxon>Streptophyta</taxon>
        <taxon>Embryophyta</taxon>
        <taxon>Tracheophyta</taxon>
        <taxon>Spermatophyta</taxon>
        <taxon>Magnoliopsida</taxon>
        <taxon>eudicotyledons</taxon>
        <taxon>Gunneridae</taxon>
        <taxon>Pentapetalae</taxon>
        <taxon>rosids</taxon>
        <taxon>fabids</taxon>
        <taxon>Malpighiales</taxon>
        <taxon>Salicaceae</taxon>
        <taxon>Saliceae</taxon>
        <taxon>Salix</taxon>
    </lineage>
</organism>
<reference evidence="4" key="2">
    <citation type="journal article" date="2023" name="Int. J. Mol. Sci.">
        <title>De Novo Assembly and Annotation of 11 Diverse Shrub Willow (Salix) Genomes Reveals Novel Gene Organization in Sex-Linked Regions.</title>
        <authorList>
            <person name="Hyden B."/>
            <person name="Feng K."/>
            <person name="Yates T.B."/>
            <person name="Jawdy S."/>
            <person name="Cereghino C."/>
            <person name="Smart L.B."/>
            <person name="Muchero W."/>
        </authorList>
    </citation>
    <scope>NUCLEOTIDE SEQUENCE</scope>
    <source>
        <tissue evidence="4">Shoot tip</tissue>
    </source>
</reference>
<comment type="caution">
    <text evidence="4">The sequence shown here is derived from an EMBL/GenBank/DDBJ whole genome shotgun (WGS) entry which is preliminary data.</text>
</comment>
<keyword evidence="5" id="KW-1185">Reference proteome</keyword>
<evidence type="ECO:0000313" key="5">
    <source>
        <dbReference type="Proteomes" id="UP001151752"/>
    </source>
</evidence>
<name>A0A9Q0VZH6_9ROSI</name>
<dbReference type="Gene3D" id="1.25.10.10">
    <property type="entry name" value="Leucine-rich Repeat Variant"/>
    <property type="match status" value="1"/>
</dbReference>
<proteinExistence type="predicted"/>
<dbReference type="Proteomes" id="UP001151752">
    <property type="component" value="Chromosome 13"/>
</dbReference>
<evidence type="ECO:0000313" key="4">
    <source>
        <dbReference type="EMBL" id="KAJ6757849.1"/>
    </source>
</evidence>
<comment type="subcellular location">
    <subcellularLocation>
        <location evidence="1">Cytoplasm</location>
    </subcellularLocation>
</comment>
<dbReference type="AlphaFoldDB" id="A0A9Q0VZH6"/>
<keyword evidence="3" id="KW-0653">Protein transport</keyword>
<sequence length="288" mass="33283">MCFNDSDQKLWDEDPHEYVRKGYGEYQSMDPLLERIKMHGIFVGLVEGNDPAIECNKPFDIIEELYSPRTASMDFVSELVRKHGKENLQEFILFIVEIFKRYDEAPLEFKPYRQKDGALLAIGALCDKLKQTDPYKSELEHMLVQHVFPEFSSPAGHLRAKFIKSQLILLFLFVIGVDIRLRAWVAGQYAHINFSDQNNFRKALHSIVSGLRDPDLPVRVDSVFALRSFVEACKDLSEIRPILPQLLDEFFKLMNEVENEDLVFTLETIVDKFGEEMAPYALGLCQNL</sequence>
<dbReference type="InterPro" id="IPR011989">
    <property type="entry name" value="ARM-like"/>
</dbReference>
<evidence type="ECO:0000256" key="1">
    <source>
        <dbReference type="ARBA" id="ARBA00004496"/>
    </source>
</evidence>
<dbReference type="GO" id="GO:0006606">
    <property type="term" value="P:protein import into nucleus"/>
    <property type="evidence" value="ECO:0007669"/>
    <property type="project" value="TreeGrafter"/>
</dbReference>